<dbReference type="Gene3D" id="1.10.3210.30">
    <property type="match status" value="1"/>
</dbReference>
<gene>
    <name evidence="5" type="ORF">C095_05725</name>
</gene>
<dbReference type="InterPro" id="IPR038257">
    <property type="entry name" value="CRISPR-assoc_Cas3_HD_sf"/>
</dbReference>
<sequence length="85" mass="10352">MSKKMKNKFWAKSNPWETIMEHTEALLRECQRFMKIYPDFVKKISRIWKLLVLTCIYHDWGKANGKFQERILTGKNKWGNCHMPY</sequence>
<dbReference type="EMBL" id="AUZI01000012">
    <property type="protein sequence ID" value="KID49648.1"/>
    <property type="molecule type" value="Genomic_DNA"/>
</dbReference>
<dbReference type="PROSITE" id="PS51643">
    <property type="entry name" value="HD_CAS3"/>
    <property type="match status" value="1"/>
</dbReference>
<evidence type="ECO:0000313" key="5">
    <source>
        <dbReference type="EMBL" id="KID49648.1"/>
    </source>
</evidence>
<organism evidence="5 6">
    <name type="scientific">Fusobacterium necrophorum subsp. funduliforme B35</name>
    <dbReference type="NCBI Taxonomy" id="1226633"/>
    <lineage>
        <taxon>Bacteria</taxon>
        <taxon>Fusobacteriati</taxon>
        <taxon>Fusobacteriota</taxon>
        <taxon>Fusobacteriia</taxon>
        <taxon>Fusobacteriales</taxon>
        <taxon>Fusobacteriaceae</taxon>
        <taxon>Fusobacterium</taxon>
    </lineage>
</organism>
<keyword evidence="1" id="KW-0479">Metal-binding</keyword>
<comment type="caution">
    <text evidence="5">The sequence shown here is derived from an EMBL/GenBank/DDBJ whole genome shotgun (WGS) entry which is preliminary data.</text>
</comment>
<protein>
    <recommendedName>
        <fullName evidence="4">HD Cas3-type domain-containing protein</fullName>
    </recommendedName>
</protein>
<proteinExistence type="predicted"/>
<keyword evidence="2" id="KW-0378">Hydrolase</keyword>
<evidence type="ECO:0000256" key="3">
    <source>
        <dbReference type="ARBA" id="ARBA00023118"/>
    </source>
</evidence>
<dbReference type="InterPro" id="IPR006483">
    <property type="entry name" value="CRISPR-assoc_Cas3_HD"/>
</dbReference>
<dbReference type="Proteomes" id="UP000031184">
    <property type="component" value="Unassembled WGS sequence"/>
</dbReference>
<evidence type="ECO:0000256" key="1">
    <source>
        <dbReference type="ARBA" id="ARBA00022723"/>
    </source>
</evidence>
<dbReference type="GO" id="GO:0051607">
    <property type="term" value="P:defense response to virus"/>
    <property type="evidence" value="ECO:0007669"/>
    <property type="project" value="UniProtKB-KW"/>
</dbReference>
<dbReference type="AlphaFoldDB" id="A0A0B4E805"/>
<dbReference type="GO" id="GO:0046872">
    <property type="term" value="F:metal ion binding"/>
    <property type="evidence" value="ECO:0007669"/>
    <property type="project" value="UniProtKB-KW"/>
</dbReference>
<accession>A0A0B4E805</accession>
<reference evidence="5 6" key="1">
    <citation type="submission" date="2013-08" db="EMBL/GenBank/DDBJ databases">
        <title>An opportunistic ruminal bacterium that causes liver abscesses in cattle.</title>
        <authorList>
            <person name="Benahmed F.H."/>
            <person name="Rasmussen M."/>
            <person name="Harbottle H."/>
            <person name="Soppet D."/>
            <person name="Nagaraja T.G."/>
            <person name="Davidson M."/>
        </authorList>
    </citation>
    <scope>NUCLEOTIDE SEQUENCE [LARGE SCALE GENOMIC DNA]</scope>
    <source>
        <strain evidence="5 6">B35</strain>
    </source>
</reference>
<keyword evidence="3" id="KW-0051">Antiviral defense</keyword>
<evidence type="ECO:0000259" key="4">
    <source>
        <dbReference type="PROSITE" id="PS51643"/>
    </source>
</evidence>
<feature type="domain" description="HD Cas3-type" evidence="4">
    <location>
        <begin position="12"/>
        <end position="85"/>
    </location>
</feature>
<dbReference type="GO" id="GO:0016787">
    <property type="term" value="F:hydrolase activity"/>
    <property type="evidence" value="ECO:0007669"/>
    <property type="project" value="UniProtKB-KW"/>
</dbReference>
<evidence type="ECO:0000313" key="6">
    <source>
        <dbReference type="Proteomes" id="UP000031184"/>
    </source>
</evidence>
<name>A0A0B4E805_9FUSO</name>
<evidence type="ECO:0000256" key="2">
    <source>
        <dbReference type="ARBA" id="ARBA00022801"/>
    </source>
</evidence>